<feature type="compositionally biased region" description="Acidic residues" evidence="1">
    <location>
        <begin position="436"/>
        <end position="477"/>
    </location>
</feature>
<feature type="transmembrane region" description="Helical" evidence="2">
    <location>
        <begin position="177"/>
        <end position="197"/>
    </location>
</feature>
<dbReference type="RefSeq" id="WP_344681841.1">
    <property type="nucleotide sequence ID" value="NZ_BAAAVT010000012.1"/>
</dbReference>
<feature type="transmembrane region" description="Helical" evidence="2">
    <location>
        <begin position="405"/>
        <end position="423"/>
    </location>
</feature>
<keyword evidence="4" id="KW-1185">Reference proteome</keyword>
<protein>
    <submittedName>
        <fullName evidence="3">Uncharacterized protein</fullName>
    </submittedName>
</protein>
<keyword evidence="2" id="KW-0472">Membrane</keyword>
<keyword evidence="2" id="KW-1133">Transmembrane helix</keyword>
<sequence length="785" mass="83077">MRFLSSLLAFLFGLAALAIGIGQLTVWAPQETVTAHSPELEDAPLTVITDGVVDLDDGREEFTLEAEGEYTIALARLDDIEAWVDDAAHVQISGVDEPSPEQDAQVVAEHVAGESEVPDPSDSDLWVATETAEGPLVYRWVAPDDSGDWALMIFRDGEEPAPSAVAVEVEQPVDSTWGIALIIVGGLLILLALVLFYRALAARRKERDVLAAAYDGEVVADDDVPVAAGTDSAAETETTASAEALDDEAPEGMALEDTAPEDTAPEGSAPEGNASEGEATEVDEPEADEPGVEEPGVDEPGAEEPTTVVPAVEAPSTDVADDEAADTAADTAPETDPALADAEVDPSPREADEGADAEGATSADEPSETETDEPADAHPEGDEDDEEVQVTEPTAESPEPRRRSFWWRSSSVALLAAVAVPAVPGVDIAADLQAAPEEEQAEDEAAEDAAADDEDADDSDGADDGEAAEEDAEEGAEEGGTSGTGEAGDLPEAGEYSVLLESQLQRIVDDIAEVVEAGDEEQDVDVLQERVAGNAFEVRELTYRNQEIADGSAPEPVGSEVLAAAVTSSGEFPRQAVVITRHEDSEIPQVLVIEQESARDNYRLTQAVMMMPGTEFPAISAEEGGVVPVDPDAEVARFAPDFAMVRTAVFLNNRDYYFGMHVEDNPYIEDLQSYQEEVQESAADIDISYTRPLAEEGTTALRLPDGSVLAVGSFDSTMQLRPHEPGDQIIFEDETLAELAGTSSTTADADVVSRESMILHIPAEDEDPVVLLGVHDIVNDVHILD</sequence>
<dbReference type="EMBL" id="BAAAVT010000012">
    <property type="protein sequence ID" value="GAA3067592.1"/>
    <property type="molecule type" value="Genomic_DNA"/>
</dbReference>
<evidence type="ECO:0000256" key="1">
    <source>
        <dbReference type="SAM" id="MobiDB-lite"/>
    </source>
</evidence>
<feature type="compositionally biased region" description="Acidic residues" evidence="1">
    <location>
        <begin position="278"/>
        <end position="302"/>
    </location>
</feature>
<dbReference type="Proteomes" id="UP001500236">
    <property type="component" value="Unassembled WGS sequence"/>
</dbReference>
<comment type="caution">
    <text evidence="3">The sequence shown here is derived from an EMBL/GenBank/DDBJ whole genome shotgun (WGS) entry which is preliminary data.</text>
</comment>
<evidence type="ECO:0000313" key="4">
    <source>
        <dbReference type="Proteomes" id="UP001500236"/>
    </source>
</evidence>
<reference evidence="4" key="1">
    <citation type="journal article" date="2019" name="Int. J. Syst. Evol. Microbiol.">
        <title>The Global Catalogue of Microorganisms (GCM) 10K type strain sequencing project: providing services to taxonomists for standard genome sequencing and annotation.</title>
        <authorList>
            <consortium name="The Broad Institute Genomics Platform"/>
            <consortium name="The Broad Institute Genome Sequencing Center for Infectious Disease"/>
            <person name="Wu L."/>
            <person name="Ma J."/>
        </authorList>
    </citation>
    <scope>NUCLEOTIDE SEQUENCE [LARGE SCALE GENOMIC DNA]</scope>
    <source>
        <strain evidence="4">JCM 14309</strain>
    </source>
</reference>
<evidence type="ECO:0000256" key="2">
    <source>
        <dbReference type="SAM" id="Phobius"/>
    </source>
</evidence>
<feature type="region of interest" description="Disordered" evidence="1">
    <location>
        <begin position="430"/>
        <end position="491"/>
    </location>
</feature>
<gene>
    <name evidence="3" type="ORF">GCM10010529_20350</name>
</gene>
<feature type="region of interest" description="Disordered" evidence="1">
    <location>
        <begin position="229"/>
        <end position="405"/>
    </location>
</feature>
<organism evidence="3 4">
    <name type="scientific">Nesterenkonia aethiopica</name>
    <dbReference type="NCBI Taxonomy" id="269144"/>
    <lineage>
        <taxon>Bacteria</taxon>
        <taxon>Bacillati</taxon>
        <taxon>Actinomycetota</taxon>
        <taxon>Actinomycetes</taxon>
        <taxon>Micrococcales</taxon>
        <taxon>Micrococcaceae</taxon>
        <taxon>Nesterenkonia</taxon>
    </lineage>
</organism>
<feature type="compositionally biased region" description="Low complexity" evidence="1">
    <location>
        <begin position="229"/>
        <end position="243"/>
    </location>
</feature>
<keyword evidence="2" id="KW-0812">Transmembrane</keyword>
<feature type="compositionally biased region" description="Acidic residues" evidence="1">
    <location>
        <begin position="365"/>
        <end position="374"/>
    </location>
</feature>
<accession>A0ABP6M2V1</accession>
<feature type="compositionally biased region" description="Low complexity" evidence="1">
    <location>
        <begin position="326"/>
        <end position="341"/>
    </location>
</feature>
<name>A0ABP6M2V1_9MICC</name>
<evidence type="ECO:0000313" key="3">
    <source>
        <dbReference type="EMBL" id="GAA3067592.1"/>
    </source>
</evidence>
<proteinExistence type="predicted"/>